<evidence type="ECO:0000313" key="5">
    <source>
        <dbReference type="Proteomes" id="UP001153404"/>
    </source>
</evidence>
<organism evidence="4 5">
    <name type="scientific">Cohnella rhizosphaerae</name>
    <dbReference type="NCBI Taxonomy" id="1457232"/>
    <lineage>
        <taxon>Bacteria</taxon>
        <taxon>Bacillati</taxon>
        <taxon>Bacillota</taxon>
        <taxon>Bacilli</taxon>
        <taxon>Bacillales</taxon>
        <taxon>Paenibacillaceae</taxon>
        <taxon>Cohnella</taxon>
    </lineage>
</organism>
<comment type="caution">
    <text evidence="4">The sequence shown here is derived from an EMBL/GenBank/DDBJ whole genome shotgun (WGS) entry which is preliminary data.</text>
</comment>
<keyword evidence="5" id="KW-1185">Reference proteome</keyword>
<accession>A0A9X4L6V0</accession>
<evidence type="ECO:0000256" key="2">
    <source>
        <dbReference type="ARBA" id="ARBA00023295"/>
    </source>
</evidence>
<evidence type="ECO:0000256" key="1">
    <source>
        <dbReference type="ARBA" id="ARBA00022801"/>
    </source>
</evidence>
<feature type="domain" description="Beta-hexosaminidase bacterial type N-terminal" evidence="3">
    <location>
        <begin position="12"/>
        <end position="142"/>
    </location>
</feature>
<dbReference type="InterPro" id="IPR015882">
    <property type="entry name" value="HEX_bac_N"/>
</dbReference>
<dbReference type="GO" id="GO:0005975">
    <property type="term" value="P:carbohydrate metabolic process"/>
    <property type="evidence" value="ECO:0007669"/>
    <property type="project" value="UniProtKB-ARBA"/>
</dbReference>
<reference evidence="4" key="1">
    <citation type="submission" date="2022-10" db="EMBL/GenBank/DDBJ databases">
        <title>Comparative genomic analysis of Cohnella hashimotonis sp. nov., isolated from the International Space Station.</title>
        <authorList>
            <person name="Simpson A."/>
            <person name="Venkateswaran K."/>
        </authorList>
    </citation>
    <scope>NUCLEOTIDE SEQUENCE</scope>
    <source>
        <strain evidence="4">DSM 28161</strain>
    </source>
</reference>
<dbReference type="AlphaFoldDB" id="A0A9X4L6V0"/>
<dbReference type="EMBL" id="JAPDIA010000009">
    <property type="protein sequence ID" value="MDG0814552.1"/>
    <property type="molecule type" value="Genomic_DNA"/>
</dbReference>
<dbReference type="Proteomes" id="UP001153404">
    <property type="component" value="Unassembled WGS sequence"/>
</dbReference>
<keyword evidence="2" id="KW-0326">Glycosidase</keyword>
<dbReference type="RefSeq" id="WP_277539522.1">
    <property type="nucleotide sequence ID" value="NZ_JAPDIA010000009.1"/>
</dbReference>
<protein>
    <recommendedName>
        <fullName evidence="3">Beta-hexosaminidase bacterial type N-terminal domain-containing protein</fullName>
    </recommendedName>
</protein>
<proteinExistence type="predicted"/>
<gene>
    <name evidence="4" type="ORF">OMP40_38670</name>
</gene>
<dbReference type="InterPro" id="IPR029018">
    <property type="entry name" value="Hex-like_dom2"/>
</dbReference>
<dbReference type="Gene3D" id="3.30.379.10">
    <property type="entry name" value="Chitobiase/beta-hexosaminidase domain 2-like"/>
    <property type="match status" value="1"/>
</dbReference>
<evidence type="ECO:0000259" key="3">
    <source>
        <dbReference type="Pfam" id="PF02838"/>
    </source>
</evidence>
<sequence length="741" mass="82969">MTAADDRLPAPLLPTPKSWAPGAGYYAFGEPTRLELDSSFAALAETVVLELPGLRLAAEAAAVGAAAGRALTVRGPDTIALADKEALLNQPHPEQSYVLRVSADRVDLAALGTKGALHGIATLAQLAELGDGKGLPALEMTDGPDIGRRIISPTLTWYAGFARAGFGTQLWDGERWRTFVDWCFRRKINALNIVMYGFWPFEFEEYPETVLRGLPVETWSAEIGDWVQVSFTHPNLVKPFLSETIAYANARGIEVYAYVGMNSYSGGYPVVHPESRGVLSEALKAQGHVNSYDSMCASRPDVRRYLVESVKRIEEIGFNGLVFEESEEVQWFCQCEACRGKYGHLPPNDAKHAVTIELLEEYMKVLRPETLIGVRWLREPPIVKDRAYLEAWAAKLPERVVLFWAPGLEDDDREFMKWADMFGRDRIWSRNCEGSGFAASLGRIPYLIPDVFPESLRNYAFQHLWNDIAQFQGAVNTGCAGINGYGFEWYGHELYFMAPAQFGWDCWRMDREAFLAHAAVHLHGRENGPRYEAVVRRLPCIHETQICRTLPSFPFMPDKYTGPEGIAYLERCLVDARWSAGELEAILSTPMLSQWQRENAEATLLMARRMAEISAAGIAFARFELERDAGGDPATLRQLADAAIRHAEEDERLIKTHYFDTKAHLWTGVPIGEYYVPMVINEYRKVFYETLGDESLAPDDSVPYMVGGESLPWEWLLEWGPKIAAAKPLAALRRPEGSAPA</sequence>
<name>A0A9X4L6V0_9BACL</name>
<dbReference type="Pfam" id="PF02838">
    <property type="entry name" value="Glyco_hydro_20b"/>
    <property type="match status" value="1"/>
</dbReference>
<dbReference type="SUPFAM" id="SSF55545">
    <property type="entry name" value="beta-N-acetylhexosaminidase-like domain"/>
    <property type="match status" value="1"/>
</dbReference>
<dbReference type="GO" id="GO:0016798">
    <property type="term" value="F:hydrolase activity, acting on glycosyl bonds"/>
    <property type="evidence" value="ECO:0007669"/>
    <property type="project" value="UniProtKB-KW"/>
</dbReference>
<keyword evidence="1" id="KW-0378">Hydrolase</keyword>
<evidence type="ECO:0000313" key="4">
    <source>
        <dbReference type="EMBL" id="MDG0814552.1"/>
    </source>
</evidence>